<sequence>MVDDTCSREYLFGGDHLCFGVSIAVCVLRLFQCVAVGLHHVAFPHDVEVAVECGGELPRVSVEFHIAGASQRTILADLFMISNELYLSALRSFGAALSEERPSQSPGDACDRDDH</sequence>
<organism evidence="2 3">
    <name type="scientific">Streptomyces buecherae</name>
    <dbReference type="NCBI Taxonomy" id="2763006"/>
    <lineage>
        <taxon>Bacteria</taxon>
        <taxon>Bacillati</taxon>
        <taxon>Actinomycetota</taxon>
        <taxon>Actinomycetes</taxon>
        <taxon>Kitasatosporales</taxon>
        <taxon>Streptomycetaceae</taxon>
        <taxon>Streptomyces</taxon>
    </lineage>
</organism>
<evidence type="ECO:0000313" key="3">
    <source>
        <dbReference type="Proteomes" id="UP000509303"/>
    </source>
</evidence>
<dbReference type="AlphaFoldDB" id="A0A7H8N2Q5"/>
<dbReference type="Proteomes" id="UP000509303">
    <property type="component" value="Chromosome"/>
</dbReference>
<name>A0A7H8N2Q5_9ACTN</name>
<evidence type="ECO:0000313" key="2">
    <source>
        <dbReference type="EMBL" id="QKW48288.1"/>
    </source>
</evidence>
<feature type="region of interest" description="Disordered" evidence="1">
    <location>
        <begin position="96"/>
        <end position="115"/>
    </location>
</feature>
<protein>
    <submittedName>
        <fullName evidence="2">Uncharacterized protein</fullName>
    </submittedName>
</protein>
<gene>
    <name evidence="2" type="ORF">HUT08_00605</name>
</gene>
<dbReference type="EMBL" id="CP054929">
    <property type="protein sequence ID" value="QKW48288.1"/>
    <property type="molecule type" value="Genomic_DNA"/>
</dbReference>
<accession>A0A7H8N2Q5</accession>
<evidence type="ECO:0000256" key="1">
    <source>
        <dbReference type="SAM" id="MobiDB-lite"/>
    </source>
</evidence>
<proteinExistence type="predicted"/>
<reference evidence="2 3" key="1">
    <citation type="submission" date="2020-06" db="EMBL/GenBank/DDBJ databases">
        <title>Genome mining for natural products.</title>
        <authorList>
            <person name="Zhang B."/>
            <person name="Shi J."/>
            <person name="Ge H."/>
        </authorList>
    </citation>
    <scope>NUCLEOTIDE SEQUENCE [LARGE SCALE GENOMIC DNA]</scope>
    <source>
        <strain evidence="2 3">NA00687</strain>
    </source>
</reference>
<keyword evidence="3" id="KW-1185">Reference proteome</keyword>